<reference evidence="3" key="1">
    <citation type="journal article" date="2020" name="BMC Genomics">
        <title>Correction to: Identification and distribution of gene clusters required for synthesis of sphingolipid metabolism inhibitors in diverse species of the filamentous fungus Fusarium.</title>
        <authorList>
            <person name="Kim H.S."/>
            <person name="Lohmar J.M."/>
            <person name="Busman M."/>
            <person name="Brown D.W."/>
            <person name="Naumann T.A."/>
            <person name="Divon H.H."/>
            <person name="Lysoe E."/>
            <person name="Uhlig S."/>
            <person name="Proctor R.H."/>
        </authorList>
    </citation>
    <scope>NUCLEOTIDE SEQUENCE</scope>
    <source>
        <strain evidence="3">NRRL 22465</strain>
    </source>
</reference>
<dbReference type="PANTHER" id="PTHR47584:SF14">
    <property type="entry name" value="L10-INTERACTING MYB DOMAIN-CONTAINING PROTEIN-LIKE"/>
    <property type="match status" value="1"/>
</dbReference>
<dbReference type="InterPro" id="IPR045026">
    <property type="entry name" value="LIMYB"/>
</dbReference>
<keyword evidence="4" id="KW-1185">Reference proteome</keyword>
<dbReference type="PANTHER" id="PTHR47584">
    <property type="match status" value="1"/>
</dbReference>
<gene>
    <name evidence="3" type="ORF">FZEAL_6937</name>
</gene>
<dbReference type="Pfam" id="PF12776">
    <property type="entry name" value="Myb_DNA-bind_3"/>
    <property type="match status" value="1"/>
</dbReference>
<dbReference type="InterPro" id="IPR024752">
    <property type="entry name" value="Myb/SANT-like_dom"/>
</dbReference>
<organism evidence="3 4">
    <name type="scientific">Fusarium zealandicum</name>
    <dbReference type="NCBI Taxonomy" id="1053134"/>
    <lineage>
        <taxon>Eukaryota</taxon>
        <taxon>Fungi</taxon>
        <taxon>Dikarya</taxon>
        <taxon>Ascomycota</taxon>
        <taxon>Pezizomycotina</taxon>
        <taxon>Sordariomycetes</taxon>
        <taxon>Hypocreomycetidae</taxon>
        <taxon>Hypocreales</taxon>
        <taxon>Nectriaceae</taxon>
        <taxon>Fusarium</taxon>
        <taxon>Fusarium staphyleae species complex</taxon>
    </lineage>
</organism>
<dbReference type="EMBL" id="JABEYC010000540">
    <property type="protein sequence ID" value="KAF4976385.1"/>
    <property type="molecule type" value="Genomic_DNA"/>
</dbReference>
<dbReference type="AlphaFoldDB" id="A0A8H4UHC5"/>
<sequence length="383" mass="41765">MSSQEEAPMAAAAAAAVASPTVIATVETPMPPPPLPRSPGPTPNTSRSLSTPAPAAGSAAAAVKKPARMVWRKEMTVFFLELLRQARAQGKLRDQKASNTLAVMEDLIPEFDLRYPRHDWQASKLVNHYKNLRAKHKIYLWLVNKSGACWDSETGLVEASDENWEAFQLRFGKSGMWLKTAGLPRADLYDVVFDGNEPAGETIAEAGDEAGLAAVDLTRPSLLRVDNEDDPEVDDDFPDGDEDSATDTGRESSQNPLSTPTPSRRRFNARLSSKRDRSGSSSAGRGGAKRIKSSRDSPDGFSELVTTLERHTNVVSREAGVIDIERAIQDGKDRFQLSGLQLAVFLGEITKPLVAVAWNNAGDDDEAKRYLLRGYLRDVGGFE</sequence>
<feature type="region of interest" description="Disordered" evidence="1">
    <location>
        <begin position="24"/>
        <end position="60"/>
    </location>
</feature>
<reference evidence="3" key="2">
    <citation type="submission" date="2020-05" db="EMBL/GenBank/DDBJ databases">
        <authorList>
            <person name="Kim H.-S."/>
            <person name="Proctor R.H."/>
            <person name="Brown D.W."/>
        </authorList>
    </citation>
    <scope>NUCLEOTIDE SEQUENCE</scope>
    <source>
        <strain evidence="3">NRRL 22465</strain>
    </source>
</reference>
<evidence type="ECO:0000256" key="1">
    <source>
        <dbReference type="SAM" id="MobiDB-lite"/>
    </source>
</evidence>
<feature type="domain" description="Myb/SANT-like" evidence="2">
    <location>
        <begin position="71"/>
        <end position="166"/>
    </location>
</feature>
<feature type="compositionally biased region" description="Acidic residues" evidence="1">
    <location>
        <begin position="227"/>
        <end position="245"/>
    </location>
</feature>
<proteinExistence type="predicted"/>
<feature type="compositionally biased region" description="Polar residues" evidence="1">
    <location>
        <begin position="251"/>
        <end position="262"/>
    </location>
</feature>
<comment type="caution">
    <text evidence="3">The sequence shown here is derived from an EMBL/GenBank/DDBJ whole genome shotgun (WGS) entry which is preliminary data.</text>
</comment>
<name>A0A8H4UHC5_9HYPO</name>
<dbReference type="Proteomes" id="UP000635477">
    <property type="component" value="Unassembled WGS sequence"/>
</dbReference>
<feature type="region of interest" description="Disordered" evidence="1">
    <location>
        <begin position="222"/>
        <end position="300"/>
    </location>
</feature>
<feature type="compositionally biased region" description="Pro residues" evidence="1">
    <location>
        <begin position="29"/>
        <end position="42"/>
    </location>
</feature>
<accession>A0A8H4UHC5</accession>
<dbReference type="OrthoDB" id="4957278at2759"/>
<evidence type="ECO:0000313" key="4">
    <source>
        <dbReference type="Proteomes" id="UP000635477"/>
    </source>
</evidence>
<protein>
    <recommendedName>
        <fullName evidence="2">Myb/SANT-like domain-containing protein</fullName>
    </recommendedName>
</protein>
<evidence type="ECO:0000313" key="3">
    <source>
        <dbReference type="EMBL" id="KAF4976385.1"/>
    </source>
</evidence>
<evidence type="ECO:0000259" key="2">
    <source>
        <dbReference type="Pfam" id="PF12776"/>
    </source>
</evidence>